<feature type="transmembrane region" description="Helical" evidence="1">
    <location>
        <begin position="124"/>
        <end position="144"/>
    </location>
</feature>
<dbReference type="InterPro" id="IPR008896">
    <property type="entry name" value="TIC214"/>
</dbReference>
<accession>A0A650BWT8</accession>
<feature type="transmembrane region" description="Helical" evidence="1">
    <location>
        <begin position="27"/>
        <end position="46"/>
    </location>
</feature>
<feature type="region of interest" description="Disordered" evidence="2">
    <location>
        <begin position="658"/>
        <end position="777"/>
    </location>
</feature>
<keyword evidence="1" id="KW-0813">Transport</keyword>
<protein>
    <recommendedName>
        <fullName evidence="1">Protein TIC 214</fullName>
    </recommendedName>
    <alternativeName>
        <fullName evidence="1">Translocon at the inner envelope membrane of chloroplasts 214</fullName>
    </alternativeName>
</protein>
<keyword evidence="1 3" id="KW-0150">Chloroplast</keyword>
<proteinExistence type="inferred from homology"/>
<keyword evidence="1" id="KW-1133">Transmembrane helix</keyword>
<evidence type="ECO:0000256" key="1">
    <source>
        <dbReference type="RuleBase" id="RU364085"/>
    </source>
</evidence>
<dbReference type="GO" id="GO:0009706">
    <property type="term" value="C:chloroplast inner membrane"/>
    <property type="evidence" value="ECO:0007669"/>
    <property type="project" value="UniProtKB-SubCell"/>
</dbReference>
<comment type="similarity">
    <text evidence="1">Belongs to the TIC214 family.</text>
</comment>
<dbReference type="RefSeq" id="YP_009724756.1">
    <property type="nucleotide sequence ID" value="NC_045518.1"/>
</dbReference>
<dbReference type="Pfam" id="PF05758">
    <property type="entry name" value="Ycf1"/>
    <property type="match status" value="4"/>
</dbReference>
<comment type="subunit">
    <text evidence="1">Part of the Tic complex.</text>
</comment>
<feature type="compositionally biased region" description="Basic and acidic residues" evidence="2">
    <location>
        <begin position="261"/>
        <end position="279"/>
    </location>
</feature>
<dbReference type="GO" id="GO:0015031">
    <property type="term" value="P:protein transport"/>
    <property type="evidence" value="ECO:0007669"/>
    <property type="project" value="UniProtKB-KW"/>
</dbReference>
<keyword evidence="1" id="KW-1001">Plastid inner membrane</keyword>
<keyword evidence="1 3" id="KW-0934">Plastid</keyword>
<sequence>MILKSFLLGNLLSLCMKIINSVVVVGLYYGFLTTFSIGPSYLFLLRARVMEEGTEKEVSATTGFITGQLMMFISIYYAPLHLALGRPHTITVLVLPYLLFHFFWNNHKNLFDYGSTTRNSMRNLSIQCVFLNNLIFQLFNHFILPSSTLTRLVNIYMFRCNNKMLFVTSSFVGWLIGHILFMKWVGLVLFWIRQNHSIRSNKYFVAELRNSMARIFSILLFITCVYYLGRMPSPIFTKKLKEKEEKEEKEEWEEGEEEKENPDKIDKTEEIQVNGKEKTKDEFHKDSPVYENYYLDTHQDNWELGILKEDQNEKTHFRFEKPLVTFLFDYKRWNHPLRYIENGRFEHAVRNEISQSQYFFYICPSDGKQIISFTYPPSLSTFSEMIEAKISLYTTEKLYNEDLYNYWLYTNEQKKYNLRNELRNRIKVLEKERGSPVLDLLEKRIRLYNDENEQECLSKIHDPFLNGPSRGTIKKLYSNTTNINDLITFAKDSIQIFWINKIHSLLSDNKNYNYFGEFEHQKNLLNRESLLNSIDNSLISTSLKFLFDVITTDPHDQRTIRNQSVEIEEISNIDNSLISTSKFSFESEPSFDLKKYSVTEQKRVDLESKAKYLKFLFDVITTDPHDQRTIRNKSVEIEEIRKNLSQKSYKLISDLEELNQEDEDEDEDAEDSDSTESSGIRSRKAKRVVIYTDNDQNTDSVTSTSNKDQNTDSVTSTNNKDQNTDSVTSTNNTTNNKDQNTYSVTSTNNKDQNTYSVTSTNNTTNTSNTSTSDQTETEELALIRYSQQSDFRRDLIKGSMRAQRRKTVIWKMFQANVHSPLFFDRRDKTVIFSSFDISEIKNLFFRNWIGRESELKISDLGLEKEETKEKEKDEENERIAISETWDNIIFAQAIRGFMLVTQSFLRKYIILPLLIIVKNVGRMLLLQFPEWYEDLKEWNREMHVKCTYNGVQLSETEFPRDWLTDGIQIKIPLLIIVKNVGRMLLLQFPEWYEDLKEWNREMHVKCTYNGVQLSETEFPRDWLTDGIQIKILFPFCLKPWRRSKVRSTHRDSTKKKIKKFFFCFLTIWGMEAELPFGSPRKRTSFFEPIGKELERKFRKVKNRFFLALRVLKEIRRGSLQISKEKKEKTQWVMKIILVIKRIIKEFEKVNPILLFELRKVKVDELNENEKDSKINNKIHYESTTLIRSMNWTNYPLIEKKMKDLSDRIITIRNQIKGITKEKKKRILTYDDKRLESQKYIWRILKKNNTRLIRKLHYFMKSFIEKVYMDIVLCTINIPRTRVQLLFESTKKIKKMSNKLIYNDETNQEEIDETNKNTMNFISTIKNSFSNTNNYLNNYYDLSFLSQTYVFYKLSQTQLLNKYHLRSVLQDHGTHHYLKGKIKDYCITRGIFDYASRHNKIKKSKINKWKNWLKGHSQYNLSQTKWSRLVPKKWRNRINQRRTVQYQEPIKLDSYKKDSFLVDLLMNKKEKEKVKKHYRYDLLLQKYMNCGDKEDSYIYGSTLQVTRNGEIPYNFNTPKSNSFYIWKSTAISNYLEVKYIIGTDKNLDRKFFDCRILQFCLKKNINIETWTNARIGAKIDNIKINKNTKIGTKKYPTYKEINPSNQKKKLFDWMGRNQKKLYCNRTISYRKSWFLPELVILFDTYKIKPWIIPIQLLLFDSYRNANFSYISDINNNQKNNLELKNSNQEKNEQQGKRGLGSDLRQENTKKDFVQEDSSQSNIKRYRKKKKFKSKQNKEAELHLLLSKYFLFQLRLRDPLNQTMINNIKVYCLLLRLMDPREISISSIQRGEMRLDIMLIQKDLTLTELIKKGILIIEPIRLSIKKDGQFFIYQTISISLVDTNKDQSKTNRKYKKKIYVNKKKNLKNFDGSVVQHSNTLVNIEKNNYDFPVPENLLSPRRRRELRILISLNSRNVNVLDKNPIFCNENKIKNCRQFFNEGKYLNTDANIFMKFKQFLWPNYLLEDLACMNRYWFDTNNGSRFSMLRIHMYPRFIISRI</sequence>
<keyword evidence="1" id="KW-0812">Transmembrane</keyword>
<feature type="compositionally biased region" description="Low complexity" evidence="2">
    <location>
        <begin position="753"/>
        <end position="772"/>
    </location>
</feature>
<feature type="compositionally biased region" description="Polar residues" evidence="2">
    <location>
        <begin position="693"/>
        <end position="721"/>
    </location>
</feature>
<feature type="compositionally biased region" description="Acidic residues" evidence="2">
    <location>
        <begin position="247"/>
        <end position="260"/>
    </location>
</feature>
<dbReference type="EMBL" id="MN332241">
    <property type="protein sequence ID" value="QGQ61798.1"/>
    <property type="molecule type" value="Genomic_DNA"/>
</dbReference>
<feature type="region of interest" description="Disordered" evidence="2">
    <location>
        <begin position="247"/>
        <end position="279"/>
    </location>
</feature>
<geneLocation type="chloroplast" evidence="3"/>
<feature type="compositionally biased region" description="Acidic residues" evidence="2">
    <location>
        <begin position="658"/>
        <end position="674"/>
    </location>
</feature>
<keyword evidence="1" id="KW-0653">Protein transport</keyword>
<evidence type="ECO:0000256" key="2">
    <source>
        <dbReference type="SAM" id="MobiDB-lite"/>
    </source>
</evidence>
<dbReference type="PANTHER" id="PTHR33163">
    <property type="entry name" value="PROTEIN TIC 214-RELATED"/>
    <property type="match status" value="1"/>
</dbReference>
<reference evidence="3" key="1">
    <citation type="submission" date="2019-08" db="EMBL/GenBank/DDBJ databases">
        <authorList>
            <person name="Park I."/>
        </authorList>
    </citation>
    <scope>NUCLEOTIDE SEQUENCE</scope>
</reference>
<feature type="compositionally biased region" description="Low complexity" evidence="2">
    <location>
        <begin position="724"/>
        <end position="741"/>
    </location>
</feature>
<comment type="function">
    <text evidence="1">Involved in protein precursor import into chloroplasts. May be part of an intermediate translocation complex acting as a protein-conducting channel at the inner envelope.</text>
</comment>
<feature type="transmembrane region" description="Helical" evidence="1">
    <location>
        <begin position="164"/>
        <end position="192"/>
    </location>
</feature>
<organism evidence="3">
    <name type="scientific">Disporum sessile</name>
    <name type="common">Japanese fairy bells</name>
    <name type="synonym">Uvularia sessilis</name>
    <dbReference type="NCBI Taxonomy" id="34188"/>
    <lineage>
        <taxon>Eukaryota</taxon>
        <taxon>Viridiplantae</taxon>
        <taxon>Streptophyta</taxon>
        <taxon>Embryophyta</taxon>
        <taxon>Tracheophyta</taxon>
        <taxon>Spermatophyta</taxon>
        <taxon>Magnoliopsida</taxon>
        <taxon>Liliopsida</taxon>
        <taxon>Liliales</taxon>
        <taxon>Colchicaceae</taxon>
        <taxon>Disporum</taxon>
    </lineage>
</organism>
<dbReference type="PANTHER" id="PTHR33163:SF40">
    <property type="entry name" value="PROTEIN TIC 214"/>
    <property type="match status" value="1"/>
</dbReference>
<feature type="transmembrane region" description="Helical" evidence="1">
    <location>
        <begin position="58"/>
        <end position="78"/>
    </location>
</feature>
<dbReference type="GeneID" id="43560805"/>
<name>A0A650BWT8_DISSE</name>
<feature type="transmembrane region" description="Helical" evidence="1">
    <location>
        <begin position="84"/>
        <end position="104"/>
    </location>
</feature>
<keyword evidence="1" id="KW-0472">Membrane</keyword>
<gene>
    <name evidence="3" type="primary">ycf1</name>
    <name evidence="1" type="synonym">TIC214</name>
</gene>
<evidence type="ECO:0000313" key="3">
    <source>
        <dbReference type="EMBL" id="QGQ61798.1"/>
    </source>
</evidence>
<feature type="compositionally biased region" description="Polar residues" evidence="2">
    <location>
        <begin position="742"/>
        <end position="752"/>
    </location>
</feature>
<comment type="subcellular location">
    <subcellularLocation>
        <location evidence="1">Plastid</location>
        <location evidence="1">Chloroplast inner membrane</location>
    </subcellularLocation>
</comment>
<feature type="transmembrane region" description="Helical" evidence="1">
    <location>
        <begin position="212"/>
        <end position="229"/>
    </location>
</feature>